<evidence type="ECO:0000313" key="5">
    <source>
        <dbReference type="Proteomes" id="UP000194857"/>
    </source>
</evidence>
<dbReference type="EMBL" id="NFFZ01000015">
    <property type="protein sequence ID" value="OTI57963.1"/>
    <property type="molecule type" value="Genomic_DNA"/>
</dbReference>
<dbReference type="EMBL" id="NSNE01000010">
    <property type="protein sequence ID" value="RPM13466.1"/>
    <property type="molecule type" value="Genomic_DNA"/>
</dbReference>
<feature type="compositionally biased region" description="Basic and acidic residues" evidence="1">
    <location>
        <begin position="53"/>
        <end position="63"/>
    </location>
</feature>
<evidence type="ECO:0000313" key="6">
    <source>
        <dbReference type="Proteomes" id="UP000253594"/>
    </source>
</evidence>
<name>A0A211V3Z0_PSEAI</name>
<reference evidence="2 5" key="1">
    <citation type="submission" date="2017-05" db="EMBL/GenBank/DDBJ databases">
        <authorList>
            <person name="Song R."/>
            <person name="Chenine A.L."/>
            <person name="Ruprecht R.M."/>
        </authorList>
    </citation>
    <scope>NUCLEOTIDE SEQUENCE [LARGE SCALE GENOMIC DNA]</scope>
    <source>
        <strain evidence="2 5">S567_C10_BS</strain>
    </source>
</reference>
<reference evidence="4 7" key="2">
    <citation type="submission" date="2017-08" db="EMBL/GenBank/DDBJ databases">
        <authorList>
            <person name="Feschi L."/>
            <person name="Jeukens J."/>
            <person name="Emond-Rheault J.-G."/>
            <person name="Kukavica-Ibrulj I."/>
            <person name="Boyle B."/>
            <person name="Levesque R.C."/>
        </authorList>
    </citation>
    <scope>NUCLEOTIDE SEQUENCE [LARGE SCALE GENOMIC DNA]</scope>
    <source>
        <strain evidence="4 7">PA-W36</strain>
    </source>
</reference>
<protein>
    <submittedName>
        <fullName evidence="2">Uncharacterized protein</fullName>
    </submittedName>
</protein>
<accession>A0A211V3Z0</accession>
<sequence length="88" mass="9733">MGHHQSLPRVCAHVPLLLDGNRAFRAPVWARGALRWAVPSESLPGIPGGRGFRGQEPDIRPDPSRGCVEWSLSRPMMQKWENACPPPS</sequence>
<organism evidence="2 5">
    <name type="scientific">Pseudomonas aeruginosa</name>
    <dbReference type="NCBI Taxonomy" id="287"/>
    <lineage>
        <taxon>Bacteria</taxon>
        <taxon>Pseudomonadati</taxon>
        <taxon>Pseudomonadota</taxon>
        <taxon>Gammaproteobacteria</taxon>
        <taxon>Pseudomonadales</taxon>
        <taxon>Pseudomonadaceae</taxon>
        <taxon>Pseudomonas</taxon>
    </lineage>
</organism>
<feature type="region of interest" description="Disordered" evidence="1">
    <location>
        <begin position="45"/>
        <end position="65"/>
    </location>
</feature>
<dbReference type="Proteomes" id="UP000284767">
    <property type="component" value="Unassembled WGS sequence"/>
</dbReference>
<reference evidence="4 7" key="4">
    <citation type="submission" date="2019-01" db="EMBL/GenBank/DDBJ databases">
        <title>The Pseudomonas aeruginosa pan-genome provides new insights on its population structure, horizontal gene transfer and pathogenicity.</title>
        <authorList>
            <person name="Freschi L."/>
            <person name="Vincent A.T."/>
            <person name="Jeukens J."/>
            <person name="Emond-Rheault J.-G."/>
            <person name="Kukavica-Ibrulj I."/>
            <person name="Dupont M.-J."/>
            <person name="Charette S.J."/>
            <person name="Boyle B."/>
            <person name="Levesque R.C."/>
        </authorList>
    </citation>
    <scope>NUCLEOTIDE SEQUENCE [LARGE SCALE GENOMIC DNA]</scope>
    <source>
        <strain evidence="4 7">PA-W36</strain>
    </source>
</reference>
<reference evidence="3 6" key="3">
    <citation type="submission" date="2018-07" db="EMBL/GenBank/DDBJ databases">
        <title>Mechanisms of high-level aminoglycoside resistance among Gram-negative pathogens in Brazil.</title>
        <authorList>
            <person name="Ballaben A.S."/>
            <person name="Darini A.L.C."/>
            <person name="Doi Y."/>
        </authorList>
    </citation>
    <scope>NUCLEOTIDE SEQUENCE [LARGE SCALE GENOMIC DNA]</scope>
    <source>
        <strain evidence="3 6">B2-305</strain>
    </source>
</reference>
<dbReference type="Proteomes" id="UP000194857">
    <property type="component" value="Unassembled WGS sequence"/>
</dbReference>
<evidence type="ECO:0000313" key="2">
    <source>
        <dbReference type="EMBL" id="OTI57963.1"/>
    </source>
</evidence>
<dbReference type="AlphaFoldDB" id="A0A211V3Z0"/>
<evidence type="ECO:0000256" key="1">
    <source>
        <dbReference type="SAM" id="MobiDB-lite"/>
    </source>
</evidence>
<dbReference type="EMBL" id="QORE01000761">
    <property type="protein sequence ID" value="RCI72967.1"/>
    <property type="molecule type" value="Genomic_DNA"/>
</dbReference>
<evidence type="ECO:0000313" key="4">
    <source>
        <dbReference type="EMBL" id="RPM13466.1"/>
    </source>
</evidence>
<gene>
    <name evidence="2" type="ORF">CAZ10_25155</name>
    <name evidence="3" type="ORF">DT376_20890</name>
    <name evidence="4" type="ORF">IPC1295_17865</name>
</gene>
<dbReference type="Proteomes" id="UP000253594">
    <property type="component" value="Unassembled WGS sequence"/>
</dbReference>
<evidence type="ECO:0000313" key="3">
    <source>
        <dbReference type="EMBL" id="RCI72967.1"/>
    </source>
</evidence>
<evidence type="ECO:0000313" key="7">
    <source>
        <dbReference type="Proteomes" id="UP000284767"/>
    </source>
</evidence>
<comment type="caution">
    <text evidence="2">The sequence shown here is derived from an EMBL/GenBank/DDBJ whole genome shotgun (WGS) entry which is preliminary data.</text>
</comment>
<proteinExistence type="predicted"/>